<dbReference type="NCBIfam" id="NF040941">
    <property type="entry name" value="GGGWT_bact"/>
    <property type="match status" value="1"/>
</dbReference>
<dbReference type="SMART" id="SM00060">
    <property type="entry name" value="FN3"/>
    <property type="match status" value="1"/>
</dbReference>
<dbReference type="SUPFAM" id="SSF49265">
    <property type="entry name" value="Fibronectin type III"/>
    <property type="match status" value="1"/>
</dbReference>
<sequence length="1234" mass="128057">MNLKKTGPRAWGARALLGAGLATAVAVGALVAPTAATAAAAAPDGKTQETAAASCWEIKQNYPSQPSGVYWLQTPKLVYPQQFYCDQVKDGGGWVLIGRGREGWKEGYDGLGSADALRTTIDGTGAFAPAQLPATTIDGLLNGNRVDSLSEGIRLRRAENTAGTAWQEVWFTLANRDRWAWTFGAKHPVRTWSFTDASGTTNGTGGITNQFGDSGTYTSVGYREDTDPAWKFRAGWSYAGGVSGTYDASSYLWGPDGRGYARPFTQVFIRPRLTQADLDFGTVPTTGTPAQTQRAMPETGAMKTTWGVSGLANGKTTETNVEVAAFGEAAGKVFVGGNFRYVQQTKDGTGQVEQPYLAAFDVKTGAWVNSFLPKLDGQVKAIQALPDGRVAIGGQFSTVNGVSQPGLAILDPATGQLSGWQVKAEHRATGGVPYIHGLDVQNGYLYVAGAMTHLTSVSATPTTASTWNGGRIILATGTPDTNWNANLNGTAMATDASDQGDRTYFAGYFTYKQGTYTPDGTAIQTATGAPLVTPVWRPQFSAGTVNPDGTMSGATYQDAVVEVGGRVYLGGSQHSLFAYDRNTFAKLSGSVTGYQPSLGGGDFQTAESNGSVVIAGCHCGYYVYQDGTTWPDFTGWTQADKITLVGAWDAKTGDYIKEWAPVLEARAGYGAWASMYDSTGNLWVGGDFNRSQLTGGAAQWSGGFVRFAPRDTVAPSTPGAISSTPNAGGTTTTLSWGASTDAAKVTYEVLQGNRVIATTTSTSYVAPVTATPTNYYVRARDVQGNRSASTAAFAVAPAPSTALTLVPNGDSWSWRYSSDALPSNWNAVTFDASSWAVGKGLFGRGVSGAATNIDPSNLATKPLSAQFRKTFTVDDPTTVVNGKVSVIANDGAVVYLNGVELGRVRMPSGAITQNTLATGVVSNATAVGARAVFTVPAGALVKGTNVLAASIHANYRTTTDLSFDLAFTGERAAAPSPVTGLTATPSQTSVALTWTAPAGTTAAASYVVSRNGVKVGTVTAPTTSFTDTGLTASTAYSYTVSAVSAAGVSSTPASVSATTTAAAPVAGVSVPAGSSWSWRYSADAWPANWNTTAFDASSWATGSAVLGRGGTVATNIDPSNLATKPLSAQFRKSFTVTGASTVKDGTVSVIADDGVVLYLNGVELGRANLPTGTITQNTYATAAPRSGTAAGAKVTFQVPAKLLVEGTNVLAASVHANYRGTPDLSFDLALTMPR</sequence>
<evidence type="ECO:0000256" key="5">
    <source>
        <dbReference type="ARBA" id="ARBA00023326"/>
    </source>
</evidence>
<dbReference type="EMBL" id="JAGTUK010000002">
    <property type="protein sequence ID" value="MBS0024338.1"/>
    <property type="molecule type" value="Genomic_DNA"/>
</dbReference>
<dbReference type="Gene3D" id="2.60.120.260">
    <property type="entry name" value="Galactose-binding domain-like"/>
    <property type="match status" value="2"/>
</dbReference>
<proteinExistence type="predicted"/>
<protein>
    <submittedName>
        <fullName evidence="10">Fibronectin type III domain-containing protein</fullName>
    </submittedName>
</protein>
<keyword evidence="2" id="KW-0964">Secreted</keyword>
<dbReference type="InterPro" id="IPR011043">
    <property type="entry name" value="Gal_Oxase/kelch_b-propeller"/>
</dbReference>
<feature type="signal peptide" evidence="7">
    <location>
        <begin position="1"/>
        <end position="38"/>
    </location>
</feature>
<evidence type="ECO:0000256" key="7">
    <source>
        <dbReference type="SAM" id="SignalP"/>
    </source>
</evidence>
<reference evidence="10 11" key="1">
    <citation type="submission" date="2021-04" db="EMBL/GenBank/DDBJ databases">
        <title>Whole genome analysis of root endophytic bacterium Microbacterium paraoxydans ku-mp colonizing RP-bio226 rice variety.</title>
        <authorList>
            <person name="Ulaganathan K."/>
            <person name="Latha B."/>
        </authorList>
    </citation>
    <scope>NUCLEOTIDE SEQUENCE [LARGE SCALE GENOMIC DNA]</scope>
    <source>
        <strain evidence="11">ku-mp</strain>
    </source>
</reference>
<evidence type="ECO:0000313" key="11">
    <source>
        <dbReference type="Proteomes" id="UP000678243"/>
    </source>
</evidence>
<dbReference type="InterPro" id="IPR002181">
    <property type="entry name" value="Fibrinogen_a/b/g_C_dom"/>
</dbReference>
<comment type="subcellular location">
    <subcellularLocation>
        <location evidence="1">Secreted</location>
        <location evidence="1">Extracellular space</location>
        <location evidence="1">Extracellular matrix</location>
    </subcellularLocation>
</comment>
<feature type="chain" id="PRO_5047251756" evidence="7">
    <location>
        <begin position="39"/>
        <end position="1234"/>
    </location>
</feature>
<keyword evidence="4" id="KW-0326">Glycosidase</keyword>
<evidence type="ECO:0000259" key="8">
    <source>
        <dbReference type="PROSITE" id="PS50853"/>
    </source>
</evidence>
<dbReference type="Proteomes" id="UP000678243">
    <property type="component" value="Unassembled WGS sequence"/>
</dbReference>
<keyword evidence="5" id="KW-0624">Polysaccharide degradation</keyword>
<accession>A0ABS5IN10</accession>
<keyword evidence="3" id="KW-0245">EGF-like domain</keyword>
<feature type="domain" description="Fibronectin type-III" evidence="8">
    <location>
        <begin position="974"/>
        <end position="1063"/>
    </location>
</feature>
<dbReference type="InterPro" id="IPR014716">
    <property type="entry name" value="Fibrinogen_a/b/g_C_1"/>
</dbReference>
<evidence type="ECO:0000256" key="2">
    <source>
        <dbReference type="ARBA" id="ARBA00022530"/>
    </source>
</evidence>
<organism evidence="10 11">
    <name type="scientific">Microbacterium paraoxydans</name>
    <dbReference type="NCBI Taxonomy" id="199592"/>
    <lineage>
        <taxon>Bacteria</taxon>
        <taxon>Bacillati</taxon>
        <taxon>Actinomycetota</taxon>
        <taxon>Actinomycetes</taxon>
        <taxon>Micrococcales</taxon>
        <taxon>Microbacteriaceae</taxon>
        <taxon>Microbacterium</taxon>
    </lineage>
</organism>
<dbReference type="PROSITE" id="PS51406">
    <property type="entry name" value="FIBRINOGEN_C_2"/>
    <property type="match status" value="1"/>
</dbReference>
<name>A0ABS5IN10_9MICO</name>
<dbReference type="Gene3D" id="2.60.40.10">
    <property type="entry name" value="Immunoglobulins"/>
    <property type="match status" value="2"/>
</dbReference>
<keyword evidence="2" id="KW-0272">Extracellular matrix</keyword>
<dbReference type="PROSITE" id="PS50853">
    <property type="entry name" value="FN3"/>
    <property type="match status" value="1"/>
</dbReference>
<dbReference type="InterPro" id="IPR013783">
    <property type="entry name" value="Ig-like_fold"/>
</dbReference>
<comment type="caution">
    <text evidence="10">The sequence shown here is derived from an EMBL/GenBank/DDBJ whole genome shotgun (WGS) entry which is preliminary data.</text>
</comment>
<keyword evidence="4" id="KW-0378">Hydrolase</keyword>
<evidence type="ECO:0000256" key="4">
    <source>
        <dbReference type="ARBA" id="ARBA00023295"/>
    </source>
</evidence>
<dbReference type="InterPro" id="IPR036116">
    <property type="entry name" value="FN3_sf"/>
</dbReference>
<dbReference type="CDD" id="cd00063">
    <property type="entry name" value="FN3"/>
    <property type="match status" value="1"/>
</dbReference>
<evidence type="ECO:0000259" key="9">
    <source>
        <dbReference type="PROSITE" id="PS51406"/>
    </source>
</evidence>
<dbReference type="SUPFAM" id="SSF50965">
    <property type="entry name" value="Galactose oxidase, central domain"/>
    <property type="match status" value="1"/>
</dbReference>
<gene>
    <name evidence="10" type="ORF">KE274_09445</name>
</gene>
<dbReference type="RefSeq" id="WP_211543080.1">
    <property type="nucleotide sequence ID" value="NZ_JAGTUK010000002.1"/>
</dbReference>
<evidence type="ECO:0000256" key="6">
    <source>
        <dbReference type="SAM" id="MobiDB-lite"/>
    </source>
</evidence>
<feature type="domain" description="Fibrinogen C-terminal" evidence="9">
    <location>
        <begin position="46"/>
        <end position="102"/>
    </location>
</feature>
<dbReference type="InterPro" id="IPR003961">
    <property type="entry name" value="FN3_dom"/>
</dbReference>
<dbReference type="SUPFAM" id="SSF56496">
    <property type="entry name" value="Fibrinogen C-terminal domain-like"/>
    <property type="match status" value="1"/>
</dbReference>
<dbReference type="InterPro" id="IPR036056">
    <property type="entry name" value="Fibrinogen-like_C"/>
</dbReference>
<keyword evidence="11" id="KW-1185">Reference proteome</keyword>
<dbReference type="Gene3D" id="3.90.215.10">
    <property type="entry name" value="Gamma Fibrinogen, chain A, domain 1"/>
    <property type="match status" value="1"/>
</dbReference>
<feature type="region of interest" description="Disordered" evidence="6">
    <location>
        <begin position="279"/>
        <end position="298"/>
    </location>
</feature>
<evidence type="ECO:0000313" key="10">
    <source>
        <dbReference type="EMBL" id="MBS0024338.1"/>
    </source>
</evidence>
<evidence type="ECO:0000256" key="1">
    <source>
        <dbReference type="ARBA" id="ARBA00004498"/>
    </source>
</evidence>
<dbReference type="Pfam" id="PF00041">
    <property type="entry name" value="fn3"/>
    <property type="match status" value="1"/>
</dbReference>
<feature type="compositionally biased region" description="Polar residues" evidence="6">
    <location>
        <begin position="283"/>
        <end position="294"/>
    </location>
</feature>
<keyword evidence="5" id="KW-0119">Carbohydrate metabolism</keyword>
<keyword evidence="7" id="KW-0732">Signal</keyword>
<evidence type="ECO:0000256" key="3">
    <source>
        <dbReference type="ARBA" id="ARBA00022536"/>
    </source>
</evidence>